<dbReference type="Proteomes" id="UP001346149">
    <property type="component" value="Unassembled WGS sequence"/>
</dbReference>
<sequence length="108" mass="11613">MSRGGGGRGSGGHEWVVVGAQAESFMASRGMEREENWSNFDHSMNDVSLDSVATAILISTLLLMAIFEKFIRARSTQLNHRVGFGSAQVNPKFGSVGRVSIGPTSNRV</sequence>
<keyword evidence="1" id="KW-1133">Transmembrane helix</keyword>
<evidence type="ECO:0000256" key="1">
    <source>
        <dbReference type="SAM" id="Phobius"/>
    </source>
</evidence>
<accession>A0AAN7L8Z3</accession>
<keyword evidence="3" id="KW-1185">Reference proteome</keyword>
<keyword evidence="1" id="KW-0472">Membrane</keyword>
<keyword evidence="1" id="KW-0812">Transmembrane</keyword>
<dbReference type="EMBL" id="JAXQNO010000017">
    <property type="protein sequence ID" value="KAK4778508.1"/>
    <property type="molecule type" value="Genomic_DNA"/>
</dbReference>
<evidence type="ECO:0000313" key="2">
    <source>
        <dbReference type="EMBL" id="KAK4778508.1"/>
    </source>
</evidence>
<organism evidence="2 3">
    <name type="scientific">Trapa natans</name>
    <name type="common">Water chestnut</name>
    <dbReference type="NCBI Taxonomy" id="22666"/>
    <lineage>
        <taxon>Eukaryota</taxon>
        <taxon>Viridiplantae</taxon>
        <taxon>Streptophyta</taxon>
        <taxon>Embryophyta</taxon>
        <taxon>Tracheophyta</taxon>
        <taxon>Spermatophyta</taxon>
        <taxon>Magnoliopsida</taxon>
        <taxon>eudicotyledons</taxon>
        <taxon>Gunneridae</taxon>
        <taxon>Pentapetalae</taxon>
        <taxon>rosids</taxon>
        <taxon>malvids</taxon>
        <taxon>Myrtales</taxon>
        <taxon>Lythraceae</taxon>
        <taxon>Trapa</taxon>
    </lineage>
</organism>
<feature type="transmembrane region" description="Helical" evidence="1">
    <location>
        <begin position="52"/>
        <end position="71"/>
    </location>
</feature>
<dbReference type="PANTHER" id="PTHR33728:SF21">
    <property type="entry name" value="TRANSMEMBRANE PROTEIN"/>
    <property type="match status" value="1"/>
</dbReference>
<dbReference type="PANTHER" id="PTHR33728">
    <property type="entry name" value="CTTNBP 2 AMINO-TERMINAL-LIKE PROTEIN"/>
    <property type="match status" value="1"/>
</dbReference>
<comment type="caution">
    <text evidence="2">The sequence shown here is derived from an EMBL/GenBank/DDBJ whole genome shotgun (WGS) entry which is preliminary data.</text>
</comment>
<name>A0AAN7L8Z3_TRANT</name>
<dbReference type="AlphaFoldDB" id="A0AAN7L8Z3"/>
<proteinExistence type="predicted"/>
<reference evidence="2 3" key="1">
    <citation type="journal article" date="2023" name="Hortic Res">
        <title>Pangenome of water caltrop reveals structural variations and asymmetric subgenome divergence after allopolyploidization.</title>
        <authorList>
            <person name="Zhang X."/>
            <person name="Chen Y."/>
            <person name="Wang L."/>
            <person name="Yuan Y."/>
            <person name="Fang M."/>
            <person name="Shi L."/>
            <person name="Lu R."/>
            <person name="Comes H.P."/>
            <person name="Ma Y."/>
            <person name="Chen Y."/>
            <person name="Huang G."/>
            <person name="Zhou Y."/>
            <person name="Zheng Z."/>
            <person name="Qiu Y."/>
        </authorList>
    </citation>
    <scope>NUCLEOTIDE SEQUENCE [LARGE SCALE GENOMIC DNA]</scope>
    <source>
        <strain evidence="2">F231</strain>
    </source>
</reference>
<gene>
    <name evidence="2" type="ORF">SAY86_006036</name>
</gene>
<protein>
    <submittedName>
        <fullName evidence="2">Uncharacterized protein</fullName>
    </submittedName>
</protein>
<evidence type="ECO:0000313" key="3">
    <source>
        <dbReference type="Proteomes" id="UP001346149"/>
    </source>
</evidence>